<keyword evidence="7 8" id="KW-0472">Membrane</keyword>
<feature type="transmembrane region" description="Helical" evidence="8">
    <location>
        <begin position="15"/>
        <end position="33"/>
    </location>
</feature>
<comment type="subcellular location">
    <subcellularLocation>
        <location evidence="1">Cell membrane</location>
        <topology evidence="1">Multi-pass membrane protein</topology>
    </subcellularLocation>
</comment>
<dbReference type="GO" id="GO:0015105">
    <property type="term" value="F:arsenite transmembrane transporter activity"/>
    <property type="evidence" value="ECO:0007669"/>
    <property type="project" value="TreeGrafter"/>
</dbReference>
<keyword evidence="6 8" id="KW-1133">Transmembrane helix</keyword>
<proteinExistence type="inferred from homology"/>
<comment type="caution">
    <text evidence="9">The sequence shown here is derived from an EMBL/GenBank/DDBJ whole genome shotgun (WGS) entry which is preliminary data.</text>
</comment>
<evidence type="ECO:0000256" key="3">
    <source>
        <dbReference type="ARBA" id="ARBA00022448"/>
    </source>
</evidence>
<evidence type="ECO:0008006" key="11">
    <source>
        <dbReference type="Google" id="ProtNLM"/>
    </source>
</evidence>
<dbReference type="GO" id="GO:0015297">
    <property type="term" value="F:antiporter activity"/>
    <property type="evidence" value="ECO:0007669"/>
    <property type="project" value="InterPro"/>
</dbReference>
<keyword evidence="4" id="KW-1003">Cell membrane</keyword>
<keyword evidence="5 8" id="KW-0812">Transmembrane</keyword>
<dbReference type="Gene3D" id="1.20.1530.20">
    <property type="match status" value="1"/>
</dbReference>
<dbReference type="Pfam" id="PF01758">
    <property type="entry name" value="SBF"/>
    <property type="match status" value="1"/>
</dbReference>
<evidence type="ECO:0000313" key="9">
    <source>
        <dbReference type="EMBL" id="RSN76488.1"/>
    </source>
</evidence>
<feature type="transmembrane region" description="Helical" evidence="8">
    <location>
        <begin position="106"/>
        <end position="127"/>
    </location>
</feature>
<feature type="transmembrane region" description="Helical" evidence="8">
    <location>
        <begin position="170"/>
        <end position="192"/>
    </location>
</feature>
<dbReference type="AlphaFoldDB" id="A0A3R9R7F9"/>
<dbReference type="InterPro" id="IPR038770">
    <property type="entry name" value="Na+/solute_symporter_sf"/>
</dbReference>
<feature type="non-terminal residue" evidence="9">
    <location>
        <position position="214"/>
    </location>
</feature>
<evidence type="ECO:0000256" key="4">
    <source>
        <dbReference type="ARBA" id="ARBA00022475"/>
    </source>
</evidence>
<evidence type="ECO:0000256" key="8">
    <source>
        <dbReference type="SAM" id="Phobius"/>
    </source>
</evidence>
<protein>
    <recommendedName>
        <fullName evidence="11">Arsenic resistance protein</fullName>
    </recommendedName>
</protein>
<feature type="transmembrane region" description="Helical" evidence="8">
    <location>
        <begin position="39"/>
        <end position="57"/>
    </location>
</feature>
<organism evidence="9 10">
    <name type="scientific">Candidatus Methanodesulfokora washburnensis</name>
    <dbReference type="NCBI Taxonomy" id="2478471"/>
    <lineage>
        <taxon>Archaea</taxon>
        <taxon>Thermoproteota</taxon>
        <taxon>Candidatus Korarchaeia</taxon>
        <taxon>Candidatus Korarchaeia incertae sedis</taxon>
        <taxon>Candidatus Methanodesulfokora</taxon>
    </lineage>
</organism>
<dbReference type="InterPro" id="IPR002657">
    <property type="entry name" value="BilAc:Na_symport/Acr3"/>
</dbReference>
<comment type="similarity">
    <text evidence="2">Belongs to the arsenical resistance-3 (ACR3) (TC 2.A.59) family.</text>
</comment>
<dbReference type="EMBL" id="RCOS01000059">
    <property type="protein sequence ID" value="RSN76488.1"/>
    <property type="molecule type" value="Genomic_DNA"/>
</dbReference>
<feature type="transmembrane region" description="Helical" evidence="8">
    <location>
        <begin position="78"/>
        <end position="100"/>
    </location>
</feature>
<dbReference type="InterPro" id="IPR004706">
    <property type="entry name" value="Arsenical-R_Acr3"/>
</dbReference>
<evidence type="ECO:0000256" key="7">
    <source>
        <dbReference type="ARBA" id="ARBA00023136"/>
    </source>
</evidence>
<dbReference type="PANTHER" id="PTHR43057:SF1">
    <property type="entry name" value="ARSENICAL-RESISTANCE PROTEIN 3"/>
    <property type="match status" value="1"/>
</dbReference>
<name>A0A3R9R7F9_9CREN</name>
<keyword evidence="3" id="KW-0813">Transport</keyword>
<evidence type="ECO:0000313" key="10">
    <source>
        <dbReference type="Proteomes" id="UP000277582"/>
    </source>
</evidence>
<evidence type="ECO:0000256" key="2">
    <source>
        <dbReference type="ARBA" id="ARBA00010110"/>
    </source>
</evidence>
<dbReference type="Proteomes" id="UP000277582">
    <property type="component" value="Unassembled WGS sequence"/>
</dbReference>
<keyword evidence="10" id="KW-1185">Reference proteome</keyword>
<feature type="transmembrane region" description="Helical" evidence="8">
    <location>
        <begin position="134"/>
        <end position="158"/>
    </location>
</feature>
<evidence type="ECO:0000256" key="5">
    <source>
        <dbReference type="ARBA" id="ARBA00022692"/>
    </source>
</evidence>
<accession>A0A3R9R7F9</accession>
<reference evidence="9 10" key="1">
    <citation type="submission" date="2018-10" db="EMBL/GenBank/DDBJ databases">
        <title>Co-occurring genomic capacity for anaerobic methane metabolism and dissimilatory sulfite reduction discovered in the Korarchaeota.</title>
        <authorList>
            <person name="Mckay L.J."/>
            <person name="Dlakic M."/>
            <person name="Fields M.W."/>
            <person name="Delmont T.O."/>
            <person name="Eren A.M."/>
            <person name="Jay Z.J."/>
            <person name="Klingelsmith K.B."/>
            <person name="Rusch D.B."/>
            <person name="Inskeep W.P."/>
        </authorList>
    </citation>
    <scope>NUCLEOTIDE SEQUENCE [LARGE SCALE GENOMIC DNA]</scope>
    <source>
        <strain evidence="9 10">MDKW</strain>
    </source>
</reference>
<evidence type="ECO:0000256" key="1">
    <source>
        <dbReference type="ARBA" id="ARBA00004651"/>
    </source>
</evidence>
<dbReference type="GO" id="GO:0005886">
    <property type="term" value="C:plasma membrane"/>
    <property type="evidence" value="ECO:0007669"/>
    <property type="project" value="UniProtKB-SubCell"/>
</dbReference>
<gene>
    <name evidence="9" type="ORF">D6D85_03985</name>
</gene>
<evidence type="ECO:0000256" key="6">
    <source>
        <dbReference type="ARBA" id="ARBA00022989"/>
    </source>
</evidence>
<sequence>MMDIAHLSGHVRKYLIIYTLLSTILALPIGYYFKDVIASNKALISNLVVILAILTIYPSMVQLKTEGLLKSFRSWKQIVLSMLYVFLLSPLLAFLIAPTLGDPHIGIGYVAANVVPASSASLGYVLIAGGSVELATVLAILSLFIGIPVIPLLISIYSSRVSVPVPIEPIITSLLEVLILPLVVGQLTRYAIARSKGLSYVDKNIKPHLSLATM</sequence>
<dbReference type="GO" id="GO:0015104">
    <property type="term" value="F:antimonite transmembrane transporter activity"/>
    <property type="evidence" value="ECO:0007669"/>
    <property type="project" value="TreeGrafter"/>
</dbReference>
<dbReference type="PANTHER" id="PTHR43057">
    <property type="entry name" value="ARSENITE EFFLUX TRANSPORTER"/>
    <property type="match status" value="1"/>
</dbReference>